<dbReference type="GO" id="GO:0046872">
    <property type="term" value="F:metal ion binding"/>
    <property type="evidence" value="ECO:0007669"/>
    <property type="project" value="UniProtKB-KW"/>
</dbReference>
<evidence type="ECO:0000256" key="8">
    <source>
        <dbReference type="ARBA" id="ARBA00023157"/>
    </source>
</evidence>
<dbReference type="GO" id="GO:0045493">
    <property type="term" value="P:xylan catabolic process"/>
    <property type="evidence" value="ECO:0007669"/>
    <property type="project" value="UniProtKB-KW"/>
</dbReference>
<keyword evidence="3" id="KW-0858">Xylan degradation</keyword>
<keyword evidence="4" id="KW-0479">Metal-binding</keyword>
<dbReference type="EMBL" id="JAVFHQ010000018">
    <property type="protein sequence ID" value="KAK4545620.1"/>
    <property type="molecule type" value="Genomic_DNA"/>
</dbReference>
<accession>A0AAV9JJN8</accession>
<organism evidence="11 12">
    <name type="scientific">Oleoguttula mirabilis</name>
    <dbReference type="NCBI Taxonomy" id="1507867"/>
    <lineage>
        <taxon>Eukaryota</taxon>
        <taxon>Fungi</taxon>
        <taxon>Dikarya</taxon>
        <taxon>Ascomycota</taxon>
        <taxon>Pezizomycotina</taxon>
        <taxon>Dothideomycetes</taxon>
        <taxon>Dothideomycetidae</taxon>
        <taxon>Mycosphaerellales</taxon>
        <taxon>Teratosphaeriaceae</taxon>
        <taxon>Oleoguttula</taxon>
    </lineage>
</organism>
<keyword evidence="6 10" id="KW-0378">Hydrolase</keyword>
<comment type="caution">
    <text evidence="11">The sequence shown here is derived from an EMBL/GenBank/DDBJ whole genome shotgun (WGS) entry which is preliminary data.</text>
</comment>
<gene>
    <name evidence="11" type="ORF">LTR36_002573</name>
</gene>
<evidence type="ECO:0000256" key="10">
    <source>
        <dbReference type="RuleBase" id="RU361238"/>
    </source>
</evidence>
<evidence type="ECO:0000313" key="12">
    <source>
        <dbReference type="Proteomes" id="UP001324427"/>
    </source>
</evidence>
<dbReference type="PANTHER" id="PTHR33938">
    <property type="entry name" value="FERULOYL ESTERASE B-RELATED"/>
    <property type="match status" value="1"/>
</dbReference>
<keyword evidence="3" id="KW-0624">Polysaccharide degradation</keyword>
<dbReference type="Proteomes" id="UP001324427">
    <property type="component" value="Unassembled WGS sequence"/>
</dbReference>
<evidence type="ECO:0000256" key="9">
    <source>
        <dbReference type="ARBA" id="ARBA00034075"/>
    </source>
</evidence>
<evidence type="ECO:0000256" key="4">
    <source>
        <dbReference type="ARBA" id="ARBA00022723"/>
    </source>
</evidence>
<feature type="signal peptide" evidence="10">
    <location>
        <begin position="1"/>
        <end position="16"/>
    </location>
</feature>
<dbReference type="GO" id="GO:0030600">
    <property type="term" value="F:feruloyl esterase activity"/>
    <property type="evidence" value="ECO:0007669"/>
    <property type="project" value="UniProtKB-EC"/>
</dbReference>
<evidence type="ECO:0000313" key="11">
    <source>
        <dbReference type="EMBL" id="KAK4545620.1"/>
    </source>
</evidence>
<name>A0AAV9JJN8_9PEZI</name>
<dbReference type="Pfam" id="PF07519">
    <property type="entry name" value="Tannase"/>
    <property type="match status" value="1"/>
</dbReference>
<keyword evidence="12" id="KW-1185">Reference proteome</keyword>
<dbReference type="EC" id="3.1.1.-" evidence="10"/>
<keyword evidence="7" id="KW-0106">Calcium</keyword>
<evidence type="ECO:0000256" key="7">
    <source>
        <dbReference type="ARBA" id="ARBA00022837"/>
    </source>
</evidence>
<sequence length="515" mass="55091">MNFANTLCLLFSTASALVLPQTTPNCTSFVTSVSLASLNATFLNATYYPTGSLNVSAILNTVPFCEVYASVSYGTGNDTLAFALWLPDTLQYEDRFMAVGNGGMAGTIKIGDMLTQLNSGMGFAVAGGNAGHLASANIDGPGLYLPYLHDAAQTSAWIHNAISLFTPAAKALTAAYYGKTARYAYYVGCSTGGVQGFALALYHSELFDGIVAGTPATWYSHLALSFLWNAQHTNSTASNLTQAILNFTTTAVLDACDTLDGLEDRLIENPLQCNFDIDSLACNGSYSSLSSNGTIECLTADQIEAAKAIYAGPTRSDNGSELYPGYSLGSEIEWLTQEGPLADALSIPLLQNLVYDDLSYDSSTFNWASDVADVDRKAGSFIDAISPDLSAFRKHGGKMIVTQGWADPTNPAIWPIEQFERIQDFFDGDVSDFFNLFMVPGGGHCGAAPYYPGVPGTYHTVPKLVQWVERGETPDELLSTSPLDGSTTTRKLCAWPATARYVSGDASDWDSYVCE</sequence>
<evidence type="ECO:0000256" key="5">
    <source>
        <dbReference type="ARBA" id="ARBA00022729"/>
    </source>
</evidence>
<reference evidence="11 12" key="1">
    <citation type="submission" date="2021-11" db="EMBL/GenBank/DDBJ databases">
        <title>Black yeast isolated from Biological Soil Crust.</title>
        <authorList>
            <person name="Kurbessoian T."/>
        </authorList>
    </citation>
    <scope>NUCLEOTIDE SEQUENCE [LARGE SCALE GENOMIC DNA]</scope>
    <source>
        <strain evidence="11 12">CCFEE 5522</strain>
    </source>
</reference>
<feature type="chain" id="PRO_5043103826" description="Carboxylic ester hydrolase" evidence="10">
    <location>
        <begin position="17"/>
        <end position="515"/>
    </location>
</feature>
<dbReference type="SUPFAM" id="SSF53474">
    <property type="entry name" value="alpha/beta-Hydrolases"/>
    <property type="match status" value="1"/>
</dbReference>
<dbReference type="InterPro" id="IPR029058">
    <property type="entry name" value="AB_hydrolase_fold"/>
</dbReference>
<evidence type="ECO:0000256" key="6">
    <source>
        <dbReference type="ARBA" id="ARBA00022801"/>
    </source>
</evidence>
<protein>
    <recommendedName>
        <fullName evidence="10">Carboxylic ester hydrolase</fullName>
        <ecNumber evidence="10">3.1.1.-</ecNumber>
    </recommendedName>
</protein>
<evidence type="ECO:0000256" key="1">
    <source>
        <dbReference type="ARBA" id="ARBA00006249"/>
    </source>
</evidence>
<dbReference type="AlphaFoldDB" id="A0AAV9JJN8"/>
<evidence type="ECO:0000256" key="2">
    <source>
        <dbReference type="ARBA" id="ARBA00022487"/>
    </source>
</evidence>
<keyword evidence="8" id="KW-1015">Disulfide bond</keyword>
<keyword evidence="2" id="KW-0719">Serine esterase</keyword>
<comment type="catalytic activity">
    <reaction evidence="9">
        <text>feruloyl-polysaccharide + H2O = ferulate + polysaccharide.</text>
        <dbReference type="EC" id="3.1.1.73"/>
    </reaction>
</comment>
<dbReference type="PANTHER" id="PTHR33938:SF15">
    <property type="entry name" value="FERULOYL ESTERASE B-RELATED"/>
    <property type="match status" value="1"/>
</dbReference>
<proteinExistence type="inferred from homology"/>
<dbReference type="InterPro" id="IPR011118">
    <property type="entry name" value="Tannase/feruloyl_esterase"/>
</dbReference>
<evidence type="ECO:0000256" key="3">
    <source>
        <dbReference type="ARBA" id="ARBA00022651"/>
    </source>
</evidence>
<comment type="similarity">
    <text evidence="1 10">Belongs to the tannase family.</text>
</comment>
<keyword evidence="3" id="KW-0119">Carbohydrate metabolism</keyword>
<keyword evidence="5 10" id="KW-0732">Signal</keyword>